<dbReference type="OrthoDB" id="463245at2"/>
<dbReference type="Proteomes" id="UP000030170">
    <property type="component" value="Unassembled WGS sequence"/>
</dbReference>
<reference evidence="1 2" key="1">
    <citation type="journal article" date="2014" name="Mol. Ecol.">
        <title>Evolution of Synechococcus.</title>
        <authorList>
            <person name="Dvorak P."/>
            <person name="Casamatta D."/>
            <person name="Hasler P."/>
            <person name="Poulickova A."/>
            <person name="Ondrej V."/>
            <person name="Sanges R."/>
        </authorList>
    </citation>
    <scope>NUCLEOTIDE SEQUENCE [LARGE SCALE GENOMIC DNA]</scope>
    <source>
        <strain evidence="1 2">CAUP A 1101</strain>
    </source>
</reference>
<dbReference type="EMBL" id="JJML01000001">
    <property type="protein sequence ID" value="KGF73996.1"/>
    <property type="molecule type" value="Genomic_DNA"/>
</dbReference>
<organism evidence="1 2">
    <name type="scientific">Neosynechococcus sphagnicola sy1</name>
    <dbReference type="NCBI Taxonomy" id="1497020"/>
    <lineage>
        <taxon>Bacteria</taxon>
        <taxon>Bacillati</taxon>
        <taxon>Cyanobacteriota</taxon>
        <taxon>Cyanophyceae</taxon>
        <taxon>Neosynechococcales</taxon>
        <taxon>Neosynechococcaceae</taxon>
        <taxon>Neosynechococcus</taxon>
    </lineage>
</organism>
<name>A0A098TNZ7_9CYAN</name>
<evidence type="ECO:0000313" key="2">
    <source>
        <dbReference type="Proteomes" id="UP000030170"/>
    </source>
</evidence>
<evidence type="ECO:0008006" key="3">
    <source>
        <dbReference type="Google" id="ProtNLM"/>
    </source>
</evidence>
<proteinExistence type="predicted"/>
<dbReference type="STRING" id="1497020.DO97_00190"/>
<comment type="caution">
    <text evidence="1">The sequence shown here is derived from an EMBL/GenBank/DDBJ whole genome shotgun (WGS) entry which is preliminary data.</text>
</comment>
<dbReference type="InterPro" id="IPR021469">
    <property type="entry name" value="DUF3122"/>
</dbReference>
<dbReference type="AlphaFoldDB" id="A0A098TNZ7"/>
<protein>
    <recommendedName>
        <fullName evidence="3">DUF3122 domain-containing protein</fullName>
    </recommendedName>
</protein>
<dbReference type="Pfam" id="PF11320">
    <property type="entry name" value="DUF3122"/>
    <property type="match status" value="1"/>
</dbReference>
<keyword evidence="2" id="KW-1185">Reference proteome</keyword>
<evidence type="ECO:0000313" key="1">
    <source>
        <dbReference type="EMBL" id="KGF73996.1"/>
    </source>
</evidence>
<accession>A0A098TNZ7</accession>
<gene>
    <name evidence="1" type="ORF">DO97_00190</name>
</gene>
<sequence>MKTVLRLIGSTFILAMLVWALTINLAIAPSQAAIRQLEEAPGQMVYQSRQTLKDQQGGSWQAIAFKRIRPDDTAVIYLRLVGFPGTAEIDHSQPLTLTDSMGKTLTAADVSHDMFTDKAQMEPDVGQYDLQPILMQLELAMPLRLTLATLDQPEIILNVSPDVVGEWQSLTVQK</sequence>